<comment type="subcellular location">
    <subcellularLocation>
        <location evidence="13">Cytoplasm</location>
    </subcellularLocation>
</comment>
<dbReference type="Gene3D" id="3.30.70.890">
    <property type="entry name" value="GHMP kinase, C-terminal domain"/>
    <property type="match status" value="1"/>
</dbReference>
<name>A0A2S7MZG3_9BACI</name>
<dbReference type="Pfam" id="PF08544">
    <property type="entry name" value="GHMP_kinases_C"/>
    <property type="match status" value="1"/>
</dbReference>
<dbReference type="Proteomes" id="UP000239663">
    <property type="component" value="Unassembled WGS sequence"/>
</dbReference>
<evidence type="ECO:0000256" key="6">
    <source>
        <dbReference type="ARBA" id="ARBA00022679"/>
    </source>
</evidence>
<dbReference type="InterPro" id="IPR006204">
    <property type="entry name" value="GHMP_kinase_N_dom"/>
</dbReference>
<comment type="catalytic activity">
    <reaction evidence="11 13">
        <text>L-homoserine + ATP = O-phospho-L-homoserine + ADP + H(+)</text>
        <dbReference type="Rhea" id="RHEA:13985"/>
        <dbReference type="ChEBI" id="CHEBI:15378"/>
        <dbReference type="ChEBI" id="CHEBI:30616"/>
        <dbReference type="ChEBI" id="CHEBI:57476"/>
        <dbReference type="ChEBI" id="CHEBI:57590"/>
        <dbReference type="ChEBI" id="CHEBI:456216"/>
        <dbReference type="EC" id="2.7.1.39"/>
    </reaction>
</comment>
<evidence type="ECO:0000256" key="2">
    <source>
        <dbReference type="ARBA" id="ARBA00007370"/>
    </source>
</evidence>
<evidence type="ECO:0000256" key="3">
    <source>
        <dbReference type="ARBA" id="ARBA00012078"/>
    </source>
</evidence>
<dbReference type="PIRSF" id="PIRSF000676">
    <property type="entry name" value="Homoser_kin"/>
    <property type="match status" value="1"/>
</dbReference>
<gene>
    <name evidence="13" type="primary">thrB</name>
    <name evidence="16" type="ORF">CYL18_10390</name>
</gene>
<feature type="domain" description="GHMP kinase N-terminal" evidence="14">
    <location>
        <begin position="61"/>
        <end position="143"/>
    </location>
</feature>
<dbReference type="HAMAP" id="MF_00384">
    <property type="entry name" value="Homoser_kinase"/>
    <property type="match status" value="1"/>
</dbReference>
<dbReference type="InterPro" id="IPR000870">
    <property type="entry name" value="Homoserine_kinase"/>
</dbReference>
<evidence type="ECO:0000313" key="16">
    <source>
        <dbReference type="EMBL" id="PQD95184.1"/>
    </source>
</evidence>
<dbReference type="Gene3D" id="3.30.230.10">
    <property type="match status" value="1"/>
</dbReference>
<reference evidence="16 17" key="1">
    <citation type="submission" date="2017-12" db="EMBL/GenBank/DDBJ databases">
        <title>Taxonomic description and draft genome of Pradoshia cofamensis Gen. nov., sp. nov., a thermotolerant bacillale isolated from anterior gut of earthworm Eisenia fetida.</title>
        <authorList>
            <person name="Saha T."/>
            <person name="Chakraborty R."/>
        </authorList>
    </citation>
    <scope>NUCLEOTIDE SEQUENCE [LARGE SCALE GENOMIC DNA]</scope>
    <source>
        <strain evidence="16 17">EAG3</strain>
    </source>
</reference>
<dbReference type="NCBIfam" id="TIGR00191">
    <property type="entry name" value="thrB"/>
    <property type="match status" value="1"/>
</dbReference>
<comment type="function">
    <text evidence="12 13">Catalyzes the ATP-dependent phosphorylation of L-homoserine to L-homoserine phosphate.</text>
</comment>
<dbReference type="InterPro" id="IPR013750">
    <property type="entry name" value="GHMP_kinase_C_dom"/>
</dbReference>
<keyword evidence="17" id="KW-1185">Reference proteome</keyword>
<dbReference type="PRINTS" id="PR00958">
    <property type="entry name" value="HOMSERKINASE"/>
</dbReference>
<dbReference type="InterPro" id="IPR006203">
    <property type="entry name" value="GHMP_knse_ATP-bd_CS"/>
</dbReference>
<dbReference type="InterPro" id="IPR036554">
    <property type="entry name" value="GHMP_kinase_C_sf"/>
</dbReference>
<dbReference type="GO" id="GO:0009088">
    <property type="term" value="P:threonine biosynthetic process"/>
    <property type="evidence" value="ECO:0007669"/>
    <property type="project" value="UniProtKB-UniRule"/>
</dbReference>
<dbReference type="GO" id="GO:0005524">
    <property type="term" value="F:ATP binding"/>
    <property type="evidence" value="ECO:0007669"/>
    <property type="project" value="UniProtKB-UniRule"/>
</dbReference>
<organism evidence="16 17">
    <name type="scientific">Pradoshia eiseniae</name>
    <dbReference type="NCBI Taxonomy" id="2064768"/>
    <lineage>
        <taxon>Bacteria</taxon>
        <taxon>Bacillati</taxon>
        <taxon>Bacillota</taxon>
        <taxon>Bacilli</taxon>
        <taxon>Bacillales</taxon>
        <taxon>Bacillaceae</taxon>
        <taxon>Pradoshia</taxon>
    </lineage>
</organism>
<evidence type="ECO:0000256" key="13">
    <source>
        <dbReference type="HAMAP-Rule" id="MF_00384"/>
    </source>
</evidence>
<dbReference type="PANTHER" id="PTHR20861:SF1">
    <property type="entry name" value="HOMOSERINE KINASE"/>
    <property type="match status" value="1"/>
</dbReference>
<keyword evidence="9 13" id="KW-0418">Kinase</keyword>
<dbReference type="EMBL" id="PKOZ01000005">
    <property type="protein sequence ID" value="PQD95184.1"/>
    <property type="molecule type" value="Genomic_DNA"/>
</dbReference>
<comment type="pathway">
    <text evidence="1 13">Amino-acid biosynthesis; L-threonine biosynthesis; L-threonine from L-aspartate: step 4/5.</text>
</comment>
<dbReference type="AlphaFoldDB" id="A0A2S7MZG3"/>
<dbReference type="OrthoDB" id="9769912at2"/>
<evidence type="ECO:0000256" key="11">
    <source>
        <dbReference type="ARBA" id="ARBA00049375"/>
    </source>
</evidence>
<dbReference type="GO" id="GO:0005737">
    <property type="term" value="C:cytoplasm"/>
    <property type="evidence" value="ECO:0007669"/>
    <property type="project" value="UniProtKB-SubCell"/>
</dbReference>
<evidence type="ECO:0000256" key="7">
    <source>
        <dbReference type="ARBA" id="ARBA00022697"/>
    </source>
</evidence>
<evidence type="ECO:0000256" key="4">
    <source>
        <dbReference type="ARBA" id="ARBA00017858"/>
    </source>
</evidence>
<dbReference type="PANTHER" id="PTHR20861">
    <property type="entry name" value="HOMOSERINE/4-DIPHOSPHOCYTIDYL-2-C-METHYL-D-ERYTHRITOL KINASE"/>
    <property type="match status" value="1"/>
</dbReference>
<keyword evidence="6 13" id="KW-0808">Transferase</keyword>
<evidence type="ECO:0000259" key="14">
    <source>
        <dbReference type="Pfam" id="PF00288"/>
    </source>
</evidence>
<comment type="similarity">
    <text evidence="2 13">Belongs to the GHMP kinase family. Homoserine kinase subfamily.</text>
</comment>
<feature type="domain" description="GHMP kinase C-terminal" evidence="15">
    <location>
        <begin position="204"/>
        <end position="282"/>
    </location>
</feature>
<dbReference type="RefSeq" id="WP_104849443.1">
    <property type="nucleotide sequence ID" value="NZ_PKOZ01000005.1"/>
</dbReference>
<evidence type="ECO:0000256" key="12">
    <source>
        <dbReference type="ARBA" id="ARBA00049954"/>
    </source>
</evidence>
<dbReference type="Pfam" id="PF00288">
    <property type="entry name" value="GHMP_kinases_N"/>
    <property type="match status" value="1"/>
</dbReference>
<keyword evidence="8 13" id="KW-0547">Nucleotide-binding</keyword>
<keyword evidence="7 13" id="KW-0791">Threonine biosynthesis</keyword>
<dbReference type="GO" id="GO:0004413">
    <property type="term" value="F:homoserine kinase activity"/>
    <property type="evidence" value="ECO:0007669"/>
    <property type="project" value="UniProtKB-UniRule"/>
</dbReference>
<evidence type="ECO:0000256" key="8">
    <source>
        <dbReference type="ARBA" id="ARBA00022741"/>
    </source>
</evidence>
<dbReference type="SUPFAM" id="SSF55060">
    <property type="entry name" value="GHMP Kinase, C-terminal domain"/>
    <property type="match status" value="1"/>
</dbReference>
<proteinExistence type="inferred from homology"/>
<evidence type="ECO:0000256" key="5">
    <source>
        <dbReference type="ARBA" id="ARBA00022605"/>
    </source>
</evidence>
<dbReference type="UniPathway" id="UPA00050">
    <property type="reaction ID" value="UER00064"/>
</dbReference>
<dbReference type="InterPro" id="IPR014721">
    <property type="entry name" value="Ribsml_uS5_D2-typ_fold_subgr"/>
</dbReference>
<feature type="binding site" evidence="13">
    <location>
        <begin position="90"/>
        <end position="100"/>
    </location>
    <ligand>
        <name>ATP</name>
        <dbReference type="ChEBI" id="CHEBI:30616"/>
    </ligand>
</feature>
<evidence type="ECO:0000256" key="10">
    <source>
        <dbReference type="ARBA" id="ARBA00022840"/>
    </source>
</evidence>
<comment type="caution">
    <text evidence="16">The sequence shown here is derived from an EMBL/GenBank/DDBJ whole genome shotgun (WGS) entry which is preliminary data.</text>
</comment>
<dbReference type="EC" id="2.7.1.39" evidence="3 13"/>
<keyword evidence="13" id="KW-0963">Cytoplasm</keyword>
<evidence type="ECO:0000313" key="17">
    <source>
        <dbReference type="Proteomes" id="UP000239663"/>
    </source>
</evidence>
<evidence type="ECO:0000256" key="9">
    <source>
        <dbReference type="ARBA" id="ARBA00022777"/>
    </source>
</evidence>
<dbReference type="InterPro" id="IPR020568">
    <property type="entry name" value="Ribosomal_Su5_D2-typ_SF"/>
</dbReference>
<keyword evidence="5 13" id="KW-0028">Amino-acid biosynthesis</keyword>
<dbReference type="SUPFAM" id="SSF54211">
    <property type="entry name" value="Ribosomal protein S5 domain 2-like"/>
    <property type="match status" value="1"/>
</dbReference>
<evidence type="ECO:0000256" key="1">
    <source>
        <dbReference type="ARBA" id="ARBA00005015"/>
    </source>
</evidence>
<evidence type="ECO:0000259" key="15">
    <source>
        <dbReference type="Pfam" id="PF08544"/>
    </source>
</evidence>
<sequence>MNQPPMLRIQIPASTANLGPGFDSLGIALGLYLTIEASRSEHWEVTINCEEMHGLPEDESNYLVRMAQKAATFFGEEMPPCHLKVKSEIPLARGLGSSASAIIAGIELANAFCDLQLDETQKMRFASLEEGHPDNVGAALYGGLAVGVQVENGAEVISLPVVGAEAIITIPPFELKTETSRSLLPEKLSFGQAVSASAASNTFVAAVCAGNWALAGSMMERDHFHEPFRGELMPYFTEVRKIAKESGAYGTAVSGAGPSVITLANLEAVPVICQALKEAFPNMSIQHVPLVNHGPLVQAIK</sequence>
<protein>
    <recommendedName>
        <fullName evidence="4 13">Homoserine kinase</fullName>
        <shortName evidence="13">HK</shortName>
        <shortName evidence="13">HSK</shortName>
        <ecNumber evidence="3 13">2.7.1.39</ecNumber>
    </recommendedName>
</protein>
<accession>A0A2S7MZG3</accession>
<keyword evidence="10 13" id="KW-0067">ATP-binding</keyword>
<dbReference type="PROSITE" id="PS00627">
    <property type="entry name" value="GHMP_KINASES_ATP"/>
    <property type="match status" value="1"/>
</dbReference>